<feature type="transmembrane region" description="Helical" evidence="1">
    <location>
        <begin position="20"/>
        <end position="40"/>
    </location>
</feature>
<evidence type="ECO:0000313" key="3">
    <source>
        <dbReference type="Proteomes" id="UP000423413"/>
    </source>
</evidence>
<feature type="transmembrane region" description="Helical" evidence="1">
    <location>
        <begin position="46"/>
        <end position="73"/>
    </location>
</feature>
<accession>A0AAE6UP01</accession>
<reference evidence="2 3" key="1">
    <citation type="submission" date="2019-11" db="EMBL/GenBank/DDBJ databases">
        <title>Complete genome sequence of Pseudomonas syringae pv. coronafaciens isolate B19001 originated in imported oat cereal.</title>
        <authorList>
            <person name="Kim S.M."/>
            <person name="Lee B.C."/>
            <person name="Seo S.J."/>
            <person name="Lee J.E."/>
            <person name="Choi N.J."/>
            <person name="Park J.H."/>
        </authorList>
    </citation>
    <scope>NUCLEOTIDE SEQUENCE [LARGE SCALE GENOMIC DNA]</scope>
    <source>
        <strain evidence="2 3">B19001</strain>
    </source>
</reference>
<evidence type="ECO:0000313" key="2">
    <source>
        <dbReference type="EMBL" id="QGT83980.1"/>
    </source>
</evidence>
<proteinExistence type="predicted"/>
<keyword evidence="1" id="KW-0812">Transmembrane</keyword>
<dbReference type="Proteomes" id="UP000423413">
    <property type="component" value="Chromosome"/>
</dbReference>
<feature type="transmembrane region" description="Helical" evidence="1">
    <location>
        <begin position="140"/>
        <end position="164"/>
    </location>
</feature>
<name>A0AAE6UP01_9PSED</name>
<keyword evidence="1" id="KW-1133">Transmembrane helix</keyword>
<evidence type="ECO:0000256" key="1">
    <source>
        <dbReference type="SAM" id="Phobius"/>
    </source>
</evidence>
<organism evidence="2 3">
    <name type="scientific">Pseudomonas coronafaciens pv. coronafaciens</name>
    <dbReference type="NCBI Taxonomy" id="235275"/>
    <lineage>
        <taxon>Bacteria</taxon>
        <taxon>Pseudomonadati</taxon>
        <taxon>Pseudomonadota</taxon>
        <taxon>Gammaproteobacteria</taxon>
        <taxon>Pseudomonadales</taxon>
        <taxon>Pseudomonadaceae</taxon>
        <taxon>Pseudomonas</taxon>
        <taxon>Pseudomonas coronafaciens</taxon>
    </lineage>
</organism>
<sequence>MSNSDPVNAKYYIPLERANLLSDLAFFAGAVLSIASLYLVKGGEPLLYNVVNISFALTVLMVFVGGLLIRFYYFPRAEGARIQDFLGHAYSIDMTPTPTDAYYNNETKLPMKKMGAQLLENSLFTKEIASRMLRGTRVRYGLYVIIWLVLILVRDVEFGFLLVASQLVFNEQVLAKWIKLEWLRYRAERTYEQIYRVFVNKLNGDKFNCSVMEYLTYYETSKVNASVQLSSRVFRKLNPALSVEWETMRKSLGI</sequence>
<protein>
    <submittedName>
        <fullName evidence="2">Uncharacterized protein</fullName>
    </submittedName>
</protein>
<dbReference type="AlphaFoldDB" id="A0AAE6UP01"/>
<keyword evidence="1" id="KW-0472">Membrane</keyword>
<gene>
    <name evidence="2" type="ORF">GMO17_23940</name>
</gene>
<dbReference type="RefSeq" id="WP_147458964.1">
    <property type="nucleotide sequence ID" value="NZ_CP046441.1"/>
</dbReference>
<dbReference type="EMBL" id="CP046441">
    <property type="protein sequence ID" value="QGT83980.1"/>
    <property type="molecule type" value="Genomic_DNA"/>
</dbReference>